<dbReference type="RefSeq" id="XP_052949094.1">
    <property type="nucleotide sequence ID" value="XM_053090685.1"/>
</dbReference>
<reference evidence="2" key="1">
    <citation type="journal article" date="2022" name="G3 (Bethesda)">
        <title>High quality genome of the basidiomycete yeast Dioszegia hungarica PDD-24b-2 isolated from cloud water.</title>
        <authorList>
            <person name="Jarrige D."/>
            <person name="Haridas S."/>
            <person name="Bleykasten-Grosshans C."/>
            <person name="Joly M."/>
            <person name="Nadalig T."/>
            <person name="Sancelme M."/>
            <person name="Vuilleumier S."/>
            <person name="Grigoriev I.V."/>
            <person name="Amato P."/>
            <person name="Bringel F."/>
        </authorList>
    </citation>
    <scope>NUCLEOTIDE SEQUENCE</scope>
    <source>
        <strain evidence="2">PDD-24b-2</strain>
    </source>
</reference>
<keyword evidence="1" id="KW-0732">Signal</keyword>
<name>A0AA38HDS8_9TREE</name>
<dbReference type="EMBL" id="JAKWFO010000001">
    <property type="protein sequence ID" value="KAI9639317.1"/>
    <property type="molecule type" value="Genomic_DNA"/>
</dbReference>
<dbReference type="Proteomes" id="UP001164286">
    <property type="component" value="Unassembled WGS sequence"/>
</dbReference>
<evidence type="ECO:0000256" key="1">
    <source>
        <dbReference type="SAM" id="SignalP"/>
    </source>
</evidence>
<evidence type="ECO:0000313" key="2">
    <source>
        <dbReference type="EMBL" id="KAI9639317.1"/>
    </source>
</evidence>
<protein>
    <submittedName>
        <fullName evidence="2">Uncharacterized protein</fullName>
    </submittedName>
</protein>
<comment type="caution">
    <text evidence="2">The sequence shown here is derived from an EMBL/GenBank/DDBJ whole genome shotgun (WGS) entry which is preliminary data.</text>
</comment>
<evidence type="ECO:0000313" key="3">
    <source>
        <dbReference type="Proteomes" id="UP001164286"/>
    </source>
</evidence>
<dbReference type="AlphaFoldDB" id="A0AA38HDS8"/>
<feature type="signal peptide" evidence="1">
    <location>
        <begin position="1"/>
        <end position="23"/>
    </location>
</feature>
<proteinExistence type="predicted"/>
<accession>A0AA38HDS8</accession>
<dbReference type="GeneID" id="77729890"/>
<sequence length="174" mass="18769">MHAQQYSLLVAAAILAVSQQVAGLTFTNVEATYWYDTTPIGVGGICAANRREVATWNDPIYSKTNPAIPACAKEGETYASINSNRMIAIPKELLTWSDRTFCGKEAKVFGPDGKEIIFKDGPLFAYEGCGDCKAKNRIDFSAQVYAELCGGTCGVGPGNNPVGFRVELLNNTIF</sequence>
<feature type="chain" id="PRO_5041330197" evidence="1">
    <location>
        <begin position="24"/>
        <end position="174"/>
    </location>
</feature>
<organism evidence="2 3">
    <name type="scientific">Dioszegia hungarica</name>
    <dbReference type="NCBI Taxonomy" id="4972"/>
    <lineage>
        <taxon>Eukaryota</taxon>
        <taxon>Fungi</taxon>
        <taxon>Dikarya</taxon>
        <taxon>Basidiomycota</taxon>
        <taxon>Agaricomycotina</taxon>
        <taxon>Tremellomycetes</taxon>
        <taxon>Tremellales</taxon>
        <taxon>Bulleribasidiaceae</taxon>
        <taxon>Dioszegia</taxon>
    </lineage>
</organism>
<gene>
    <name evidence="2" type="ORF">MKK02DRAFT_39614</name>
</gene>
<keyword evidence="3" id="KW-1185">Reference proteome</keyword>